<protein>
    <submittedName>
        <fullName evidence="1">Uncharacterized protein</fullName>
    </submittedName>
</protein>
<gene>
    <name evidence="1" type="ORF">C2857_003617</name>
</gene>
<dbReference type="AlphaFoldDB" id="A0A7S9KS37"/>
<accession>A0A7S9KS37</accession>
<organism evidence="1 2">
    <name type="scientific">Epichloe festucae (strain Fl1)</name>
    <dbReference type="NCBI Taxonomy" id="877507"/>
    <lineage>
        <taxon>Eukaryota</taxon>
        <taxon>Fungi</taxon>
        <taxon>Dikarya</taxon>
        <taxon>Ascomycota</taxon>
        <taxon>Pezizomycotina</taxon>
        <taxon>Sordariomycetes</taxon>
        <taxon>Hypocreomycetidae</taxon>
        <taxon>Hypocreales</taxon>
        <taxon>Clavicipitaceae</taxon>
        <taxon>Epichloe</taxon>
    </lineage>
</organism>
<reference evidence="1 2" key="1">
    <citation type="journal article" date="2018" name="PLoS Genet.">
        <title>Repeat elements organise 3D genome structure and mediate transcription in the filamentous fungus Epichloe festucae.</title>
        <authorList>
            <person name="Winter D.J."/>
            <person name="Ganley A.R.D."/>
            <person name="Young C.A."/>
            <person name="Liachko I."/>
            <person name="Schardl C.L."/>
            <person name="Dupont P.Y."/>
            <person name="Berry D."/>
            <person name="Ram A."/>
            <person name="Scott B."/>
            <person name="Cox M.P."/>
        </authorList>
    </citation>
    <scope>NUCLEOTIDE SEQUENCE [LARGE SCALE GENOMIC DNA]</scope>
    <source>
        <strain evidence="1 2">Fl1</strain>
    </source>
</reference>
<evidence type="ECO:0000313" key="2">
    <source>
        <dbReference type="Proteomes" id="UP000594364"/>
    </source>
</evidence>
<proteinExistence type="predicted"/>
<dbReference type="OrthoDB" id="5402392at2759"/>
<sequence length="575" mass="64134">MSVANESQLLIRAPSESIIKANDRKLQTATRWHTYLRDAYYENDQYGIMASLTESTITNFQKRFEPYVKPREQINYIRRVLALELGSYTGDGPIQQPLSLNNDPIHKEIGPELKGLHKEYLEALRVNISARQKFEEAIHGQDRSSSLDPKRGKNTSLLEDHLAVSRLRKKRDSLVTVNLHLERLAEMPIASQAARDIEQILKDGNPQPKVPADVLNSFVVEQTSAEVDLQSRISQLEKTVLRAKLVLKREESLLADAKARCKLKPELVSNGAKMEALNCTRNELINWIETELSKASTEEKKNGGASQRKQTQAAAIDQSGIPGQVHHIQSAYKAYVVARRGMLALTSCSPRPLMAPPEKFNRAMRSAETNESPSMDYLLIPHIEALLSQSRRQKGLIFHKSHFATTLNNQRRESCQAIGRLAEESQLLPAYPMVDSTRRRSGVPEIMAAKHSDRPDLTRGINPWIFAVDAAKIRTLEAVAEKVEVGQIALENSMEALHEMESLLGVRDEPEEFAGATLDTTEGDLWLDDGVGKGAGVKAPHKKPLKAKPIASQNKADPWARLHGNIGLIGHDDVP</sequence>
<evidence type="ECO:0000313" key="1">
    <source>
        <dbReference type="EMBL" id="QPH00242.1"/>
    </source>
</evidence>
<dbReference type="EMBL" id="CP031387">
    <property type="protein sequence ID" value="QPH00242.1"/>
    <property type="molecule type" value="Genomic_DNA"/>
</dbReference>
<name>A0A7S9KS37_EPIFF</name>
<keyword evidence="2" id="KW-1185">Reference proteome</keyword>
<dbReference type="Proteomes" id="UP000594364">
    <property type="component" value="Chromosome 3"/>
</dbReference>